<name>A0A2W5QP59_ANCNO</name>
<dbReference type="Pfam" id="PF05402">
    <property type="entry name" value="PqqD"/>
    <property type="match status" value="1"/>
</dbReference>
<evidence type="ECO:0000256" key="3">
    <source>
        <dbReference type="ARBA" id="ARBA00022905"/>
    </source>
</evidence>
<dbReference type="GO" id="GO:0048038">
    <property type="term" value="F:quinone binding"/>
    <property type="evidence" value="ECO:0007669"/>
    <property type="project" value="InterPro"/>
</dbReference>
<dbReference type="AlphaFoldDB" id="A0A2W5QP59"/>
<dbReference type="EMBL" id="QFQD01000064">
    <property type="protein sequence ID" value="PZQ80461.1"/>
    <property type="molecule type" value="Genomic_DNA"/>
</dbReference>
<dbReference type="UniPathway" id="UPA00539"/>
<comment type="caution">
    <text evidence="4">The sequence shown here is derived from an EMBL/GenBank/DDBJ whole genome shotgun (WGS) entry which is preliminary data.</text>
</comment>
<sequence>MTALVATAIPKLARGVRLRHDEARGQWVLLAPERVLNPDPVAVEILKKVDGVRSIDTIVDELASTFVVERERVATDVDAFLSGLVEKGMIDVTAPNIGDAAS</sequence>
<dbReference type="InterPro" id="IPR008792">
    <property type="entry name" value="PQQD"/>
</dbReference>
<proteinExistence type="predicted"/>
<evidence type="ECO:0000313" key="4">
    <source>
        <dbReference type="EMBL" id="PZQ80461.1"/>
    </source>
</evidence>
<dbReference type="Proteomes" id="UP000248887">
    <property type="component" value="Unassembled WGS sequence"/>
</dbReference>
<dbReference type="InterPro" id="IPR022479">
    <property type="entry name" value="PqqD_bac"/>
</dbReference>
<evidence type="ECO:0000256" key="1">
    <source>
        <dbReference type="ARBA" id="ARBA00004886"/>
    </source>
</evidence>
<reference evidence="4 5" key="1">
    <citation type="submission" date="2017-08" db="EMBL/GenBank/DDBJ databases">
        <title>Infants hospitalized years apart are colonized by the same room-sourced microbial strains.</title>
        <authorList>
            <person name="Brooks B."/>
            <person name="Olm M.R."/>
            <person name="Firek B.A."/>
            <person name="Baker R."/>
            <person name="Thomas B.C."/>
            <person name="Morowitz M.J."/>
            <person name="Banfield J.F."/>
        </authorList>
    </citation>
    <scope>NUCLEOTIDE SEQUENCE [LARGE SCALE GENOMIC DNA]</scope>
    <source>
        <strain evidence="4">S2_005_001_R2_27</strain>
    </source>
</reference>
<gene>
    <name evidence="4" type="primary">pqqD</name>
    <name evidence="4" type="ORF">DI549_17135</name>
</gene>
<dbReference type="NCBIfam" id="TIGR03859">
    <property type="entry name" value="PQQ_PqqD"/>
    <property type="match status" value="1"/>
</dbReference>
<accession>A0A2W5QP59</accession>
<keyword evidence="3" id="KW-0884">PQQ biosynthesis</keyword>
<evidence type="ECO:0000256" key="2">
    <source>
        <dbReference type="ARBA" id="ARBA00011741"/>
    </source>
</evidence>
<organism evidence="4 5">
    <name type="scientific">Ancylobacter novellus</name>
    <name type="common">Thiobacillus novellus</name>
    <dbReference type="NCBI Taxonomy" id="921"/>
    <lineage>
        <taxon>Bacteria</taxon>
        <taxon>Pseudomonadati</taxon>
        <taxon>Pseudomonadota</taxon>
        <taxon>Alphaproteobacteria</taxon>
        <taxon>Hyphomicrobiales</taxon>
        <taxon>Xanthobacteraceae</taxon>
        <taxon>Ancylobacter</taxon>
    </lineage>
</organism>
<dbReference type="InterPro" id="IPR041881">
    <property type="entry name" value="PqqD_sf"/>
</dbReference>
<dbReference type="Gene3D" id="1.10.10.1150">
    <property type="entry name" value="Coenzyme PQQ synthesis protein D (PqqD)"/>
    <property type="match status" value="1"/>
</dbReference>
<protein>
    <submittedName>
        <fullName evidence="4">Pyrroloquinoline quinone biosynthesis peptide chaperone PqqD</fullName>
    </submittedName>
</protein>
<evidence type="ECO:0000313" key="5">
    <source>
        <dbReference type="Proteomes" id="UP000248887"/>
    </source>
</evidence>
<dbReference type="GO" id="GO:0018189">
    <property type="term" value="P:pyrroloquinoline quinone biosynthetic process"/>
    <property type="evidence" value="ECO:0007669"/>
    <property type="project" value="UniProtKB-UniPathway"/>
</dbReference>
<comment type="pathway">
    <text evidence="1">Cofactor biosynthesis; pyrroloquinoline quinone biosynthesis.</text>
</comment>
<comment type="subunit">
    <text evidence="2">Monomer. Interacts with PqqE.</text>
</comment>